<feature type="non-terminal residue" evidence="2">
    <location>
        <position position="175"/>
    </location>
</feature>
<evidence type="ECO:0000313" key="2">
    <source>
        <dbReference type="EMBL" id="JAT83353.1"/>
    </source>
</evidence>
<protein>
    <submittedName>
        <fullName evidence="2">Uncharacterized protein</fullName>
    </submittedName>
</protein>
<accession>A0A1E1W8P7</accession>
<organism evidence="2">
    <name type="scientific">Pectinophora gossypiella</name>
    <name type="common">Cotton pink bollworm</name>
    <name type="synonym">Depressaria gossypiella</name>
    <dbReference type="NCBI Taxonomy" id="13191"/>
    <lineage>
        <taxon>Eukaryota</taxon>
        <taxon>Metazoa</taxon>
        <taxon>Ecdysozoa</taxon>
        <taxon>Arthropoda</taxon>
        <taxon>Hexapoda</taxon>
        <taxon>Insecta</taxon>
        <taxon>Pterygota</taxon>
        <taxon>Neoptera</taxon>
        <taxon>Endopterygota</taxon>
        <taxon>Lepidoptera</taxon>
        <taxon>Glossata</taxon>
        <taxon>Ditrysia</taxon>
        <taxon>Gelechioidea</taxon>
        <taxon>Gelechiidae</taxon>
        <taxon>Apatetrinae</taxon>
        <taxon>Pectinophora</taxon>
    </lineage>
</organism>
<dbReference type="OrthoDB" id="7701249at2759"/>
<dbReference type="EMBL" id="GDQN01007701">
    <property type="protein sequence ID" value="JAT83353.1"/>
    <property type="molecule type" value="Transcribed_RNA"/>
</dbReference>
<sequence length="175" mass="19199">GNCKLLNAPTLNPEIQASLVESQSKRDKGIENKQKMTSCALSSLSAAITMVLSSENKNPELLKILMDTVRILGDIQHGDSILRRFFILATVKKDLKDQLQKTKIDEMLFGSNLSETLKSAKSISKSGDDIRSASKMNPTSQTTAKTQNRPLNYRAPPAIRKQTGTPSTRGARQTP</sequence>
<dbReference type="PANTHER" id="PTHR34239">
    <property type="entry name" value="APPLE DOMAIN-CONTAINING PROTEIN"/>
    <property type="match status" value="1"/>
</dbReference>
<gene>
    <name evidence="2" type="ORF">g.826</name>
</gene>
<feature type="non-terminal residue" evidence="2">
    <location>
        <position position="1"/>
    </location>
</feature>
<dbReference type="PANTHER" id="PTHR34239:SF2">
    <property type="entry name" value="TRANSPOSABLE ELEMENT P TRANSPOSASE_THAP9 CONSERVED DOMAIN-CONTAINING PROTEIN"/>
    <property type="match status" value="1"/>
</dbReference>
<reference evidence="2" key="1">
    <citation type="submission" date="2015-09" db="EMBL/GenBank/DDBJ databases">
        <title>De novo assembly of Pectinophora gossypiella (Pink Bollworm) gut transcriptome.</title>
        <authorList>
            <person name="Tassone E.E."/>
        </authorList>
    </citation>
    <scope>NUCLEOTIDE SEQUENCE</scope>
</reference>
<evidence type="ECO:0000256" key="1">
    <source>
        <dbReference type="SAM" id="MobiDB-lite"/>
    </source>
</evidence>
<feature type="compositionally biased region" description="Polar residues" evidence="1">
    <location>
        <begin position="162"/>
        <end position="175"/>
    </location>
</feature>
<feature type="compositionally biased region" description="Polar residues" evidence="1">
    <location>
        <begin position="134"/>
        <end position="150"/>
    </location>
</feature>
<name>A0A1E1W8P7_PECGO</name>
<feature type="region of interest" description="Disordered" evidence="1">
    <location>
        <begin position="123"/>
        <end position="175"/>
    </location>
</feature>
<proteinExistence type="predicted"/>
<dbReference type="AlphaFoldDB" id="A0A1E1W8P7"/>